<dbReference type="RefSeq" id="WP_093046465.1">
    <property type="nucleotide sequence ID" value="NZ_FNQR01000021.1"/>
</dbReference>
<proteinExistence type="predicted"/>
<reference evidence="1 2" key="1">
    <citation type="submission" date="2016-10" db="EMBL/GenBank/DDBJ databases">
        <authorList>
            <person name="de Groot N.N."/>
        </authorList>
    </citation>
    <scope>NUCLEOTIDE SEQUENCE [LARGE SCALE GENOMIC DNA]</scope>
    <source>
        <strain evidence="1 2">CCM7597</strain>
    </source>
</reference>
<accession>A0A1H4H294</accession>
<evidence type="ECO:0000313" key="1">
    <source>
        <dbReference type="EMBL" id="SEB15741.1"/>
    </source>
</evidence>
<dbReference type="Proteomes" id="UP000198584">
    <property type="component" value="Unassembled WGS sequence"/>
</dbReference>
<keyword evidence="2" id="KW-1185">Reference proteome</keyword>
<organism evidence="1 2">
    <name type="scientific">Thalassobacillus cyri</name>
    <dbReference type="NCBI Taxonomy" id="571932"/>
    <lineage>
        <taxon>Bacteria</taxon>
        <taxon>Bacillati</taxon>
        <taxon>Bacillota</taxon>
        <taxon>Bacilli</taxon>
        <taxon>Bacillales</taxon>
        <taxon>Bacillaceae</taxon>
        <taxon>Thalassobacillus</taxon>
    </lineage>
</organism>
<sequence length="195" mass="21296">MGIVVERFDPMAVTNVSLQTIEADGTKNPGKKFGAVGSVGGETTLREIIKTEEGVEVGKKVKPQKMDLTVSAHIKVQVLRDIFGFSNDQLKPGIYSYGSDSKGKRFTLTADAIDEFENVTKLIAFPDCVSATGFTFTIENGGDEVALMEVTLAAYPDDSKQMYYEAIVSELEDTTIPDTWHTQFDRTLVEAVATP</sequence>
<dbReference type="OrthoDB" id="2863311at2"/>
<evidence type="ECO:0008006" key="3">
    <source>
        <dbReference type="Google" id="ProtNLM"/>
    </source>
</evidence>
<gene>
    <name evidence="1" type="ORF">SAMN05421743_12137</name>
</gene>
<dbReference type="STRING" id="571932.SAMN05421743_12137"/>
<protein>
    <recommendedName>
        <fullName evidence="3">Phage major tail protein, phi13 family</fullName>
    </recommendedName>
</protein>
<dbReference type="AlphaFoldDB" id="A0A1H4H294"/>
<dbReference type="EMBL" id="FNQR01000021">
    <property type="protein sequence ID" value="SEB15741.1"/>
    <property type="molecule type" value="Genomic_DNA"/>
</dbReference>
<evidence type="ECO:0000313" key="2">
    <source>
        <dbReference type="Proteomes" id="UP000198584"/>
    </source>
</evidence>
<name>A0A1H4H294_9BACI</name>